<reference evidence="4" key="1">
    <citation type="submission" date="2025-08" db="UniProtKB">
        <authorList>
            <consortium name="RefSeq"/>
        </authorList>
    </citation>
    <scope>IDENTIFICATION</scope>
    <source>
        <tissue evidence="4">Whole sample</tissue>
    </source>
</reference>
<dbReference type="Gene3D" id="3.30.160.60">
    <property type="entry name" value="Classic Zinc Finger"/>
    <property type="match status" value="1"/>
</dbReference>
<dbReference type="GeneID" id="111106122"/>
<name>A0A8B8AYZ1_CRAVI</name>
<dbReference type="GO" id="GO:0008270">
    <property type="term" value="F:zinc ion binding"/>
    <property type="evidence" value="ECO:0007669"/>
    <property type="project" value="UniProtKB-KW"/>
</dbReference>
<dbReference type="KEGG" id="cvn:111106122"/>
<evidence type="ECO:0000256" key="1">
    <source>
        <dbReference type="PROSITE-ProRule" id="PRU00024"/>
    </source>
</evidence>
<evidence type="ECO:0000259" key="2">
    <source>
        <dbReference type="PROSITE" id="PS50119"/>
    </source>
</evidence>
<organism evidence="3 4">
    <name type="scientific">Crassostrea virginica</name>
    <name type="common">Eastern oyster</name>
    <dbReference type="NCBI Taxonomy" id="6565"/>
    <lineage>
        <taxon>Eukaryota</taxon>
        <taxon>Metazoa</taxon>
        <taxon>Spiralia</taxon>
        <taxon>Lophotrochozoa</taxon>
        <taxon>Mollusca</taxon>
        <taxon>Bivalvia</taxon>
        <taxon>Autobranchia</taxon>
        <taxon>Pteriomorphia</taxon>
        <taxon>Ostreida</taxon>
        <taxon>Ostreoidea</taxon>
        <taxon>Ostreidae</taxon>
        <taxon>Crassostrea</taxon>
    </lineage>
</organism>
<dbReference type="SMART" id="SM00336">
    <property type="entry name" value="BBOX"/>
    <property type="match status" value="2"/>
</dbReference>
<dbReference type="PANTHER" id="PTHR24104:SF25">
    <property type="entry name" value="PROTEIN LIN-41"/>
    <property type="match status" value="1"/>
</dbReference>
<keyword evidence="1" id="KW-0862">Zinc</keyword>
<dbReference type="Pfam" id="PF00643">
    <property type="entry name" value="zf-B_box"/>
    <property type="match status" value="1"/>
</dbReference>
<dbReference type="InterPro" id="IPR050952">
    <property type="entry name" value="TRIM-NHL_E3_ligases"/>
</dbReference>
<dbReference type="PROSITE" id="PS50119">
    <property type="entry name" value="ZF_BBOX"/>
    <property type="match status" value="2"/>
</dbReference>
<dbReference type="SUPFAM" id="SSF57845">
    <property type="entry name" value="B-box zinc-binding domain"/>
    <property type="match status" value="1"/>
</dbReference>
<dbReference type="AlphaFoldDB" id="A0A8B8AYZ1"/>
<feature type="domain" description="B box-type" evidence="2">
    <location>
        <begin position="63"/>
        <end position="104"/>
    </location>
</feature>
<sequence length="443" mass="49892">MEGLNLTSKAQVVISCHRCDRSVNVFCNNCQINLCVACVGKHVDESKSLSHDIIHLKNRKLQMVTLYCKLHPSKRCEVYCKQCDTPACAKCLIGPHKWHEAEDILCHFSKLSKCREDSSDLGILIPSQTHISVHGADVCIEKGGIKASLASLTQDLLSTFMPYSSISSRRELLPKAKVISQLFTEHKPLLNVHCIGNDEAWTNGKTCTVTRVDLRGDLKDTVITSCRYWPTDIVATRNGDLIFSNSYGRTVNMIKNGKIETLITTPEGWRPNSLCCTKSGGMLVNTSFYKQTNNFVINTVLRYEGQEIMQTIDNDEYGNPIFKEGRYTLFLTENNNEDICVTDLNKQIVIVLDKTGRVRFQYDGTPAMKENFNPRCIVTDSLGHIIVADIGNNCLHILSQDRQFIRCISNCGLDKPYGLSLDQKERLWVGLQTGQIKVIQYLQ</sequence>
<proteinExistence type="predicted"/>
<dbReference type="OrthoDB" id="6064205at2759"/>
<keyword evidence="3" id="KW-1185">Reference proteome</keyword>
<feature type="domain" description="B box-type" evidence="2">
    <location>
        <begin position="11"/>
        <end position="56"/>
    </location>
</feature>
<dbReference type="GO" id="GO:0000209">
    <property type="term" value="P:protein polyubiquitination"/>
    <property type="evidence" value="ECO:0007669"/>
    <property type="project" value="TreeGrafter"/>
</dbReference>
<dbReference type="InterPro" id="IPR011042">
    <property type="entry name" value="6-blade_b-propeller_TolB-like"/>
</dbReference>
<keyword evidence="1" id="KW-0479">Metal-binding</keyword>
<dbReference type="PANTHER" id="PTHR24104">
    <property type="entry name" value="E3 UBIQUITIN-PROTEIN LIGASE NHLRC1-RELATED"/>
    <property type="match status" value="1"/>
</dbReference>
<evidence type="ECO:0000313" key="3">
    <source>
        <dbReference type="Proteomes" id="UP000694844"/>
    </source>
</evidence>
<dbReference type="SUPFAM" id="SSF63829">
    <property type="entry name" value="Calcium-dependent phosphotriesterase"/>
    <property type="match status" value="1"/>
</dbReference>
<keyword evidence="1" id="KW-0863">Zinc-finger</keyword>
<dbReference type="Proteomes" id="UP000694844">
    <property type="component" value="Chromosome 8"/>
</dbReference>
<accession>A0A8B8AYZ1</accession>
<dbReference type="InterPro" id="IPR000315">
    <property type="entry name" value="Znf_B-box"/>
</dbReference>
<dbReference type="GO" id="GO:0061630">
    <property type="term" value="F:ubiquitin protein ligase activity"/>
    <property type="evidence" value="ECO:0007669"/>
    <property type="project" value="TreeGrafter"/>
</dbReference>
<gene>
    <name evidence="4" type="primary">LOC111106122</name>
</gene>
<dbReference type="Gene3D" id="2.120.10.30">
    <property type="entry name" value="TolB, C-terminal domain"/>
    <property type="match status" value="1"/>
</dbReference>
<dbReference type="RefSeq" id="XP_022296375.1">
    <property type="nucleotide sequence ID" value="XM_022440667.1"/>
</dbReference>
<protein>
    <submittedName>
        <fullName evidence="4">Uncharacterized protein LOC111106122</fullName>
    </submittedName>
</protein>
<evidence type="ECO:0000313" key="4">
    <source>
        <dbReference type="RefSeq" id="XP_022296375.1"/>
    </source>
</evidence>
<dbReference type="GO" id="GO:0043161">
    <property type="term" value="P:proteasome-mediated ubiquitin-dependent protein catabolic process"/>
    <property type="evidence" value="ECO:0007669"/>
    <property type="project" value="TreeGrafter"/>
</dbReference>